<dbReference type="InterPro" id="IPR003593">
    <property type="entry name" value="AAA+_ATPase"/>
</dbReference>
<gene>
    <name evidence="9" type="ORF">D1114_12890</name>
</gene>
<dbReference type="Proteomes" id="UP000266305">
    <property type="component" value="Unassembled WGS sequence"/>
</dbReference>
<comment type="similarity">
    <text evidence="2">Belongs to the ABC transporter superfamily.</text>
</comment>
<keyword evidence="6 9" id="KW-0067">ATP-binding</keyword>
<evidence type="ECO:0000256" key="7">
    <source>
        <dbReference type="ARBA" id="ARBA00023136"/>
    </source>
</evidence>
<dbReference type="EMBL" id="QWGP01000013">
    <property type="protein sequence ID" value="RHZ94285.1"/>
    <property type="molecule type" value="Genomic_DNA"/>
</dbReference>
<evidence type="ECO:0000256" key="3">
    <source>
        <dbReference type="ARBA" id="ARBA00022448"/>
    </source>
</evidence>
<dbReference type="NCBIfam" id="TIGR01727">
    <property type="entry name" value="oligo_HPY"/>
    <property type="match status" value="1"/>
</dbReference>
<dbReference type="RefSeq" id="WP_089258599.1">
    <property type="nucleotide sequence ID" value="NZ_QWGP01000013.1"/>
</dbReference>
<dbReference type="InterPro" id="IPR013563">
    <property type="entry name" value="Oligopep_ABC_C"/>
</dbReference>
<dbReference type="CDD" id="cd03257">
    <property type="entry name" value="ABC_NikE_OppD_transporters"/>
    <property type="match status" value="1"/>
</dbReference>
<dbReference type="AlphaFoldDB" id="A0AAX1UKR8"/>
<dbReference type="GO" id="GO:0005886">
    <property type="term" value="C:plasma membrane"/>
    <property type="evidence" value="ECO:0007669"/>
    <property type="project" value="UniProtKB-SubCell"/>
</dbReference>
<keyword evidence="4" id="KW-1003">Cell membrane</keyword>
<evidence type="ECO:0000256" key="5">
    <source>
        <dbReference type="ARBA" id="ARBA00022741"/>
    </source>
</evidence>
<evidence type="ECO:0000313" key="9">
    <source>
        <dbReference type="EMBL" id="RHZ94285.1"/>
    </source>
</evidence>
<dbReference type="Gene3D" id="3.40.50.300">
    <property type="entry name" value="P-loop containing nucleotide triphosphate hydrolases"/>
    <property type="match status" value="1"/>
</dbReference>
<dbReference type="InterPro" id="IPR017871">
    <property type="entry name" value="ABC_transporter-like_CS"/>
</dbReference>
<dbReference type="InterPro" id="IPR003439">
    <property type="entry name" value="ABC_transporter-like_ATP-bd"/>
</dbReference>
<feature type="domain" description="ABC transporter" evidence="8">
    <location>
        <begin position="19"/>
        <end position="265"/>
    </location>
</feature>
<dbReference type="PANTHER" id="PTHR43297">
    <property type="entry name" value="OLIGOPEPTIDE TRANSPORT ATP-BINDING PROTEIN APPD"/>
    <property type="match status" value="1"/>
</dbReference>
<dbReference type="PANTHER" id="PTHR43297:SF2">
    <property type="entry name" value="DIPEPTIDE TRANSPORT ATP-BINDING PROTEIN DPPD"/>
    <property type="match status" value="1"/>
</dbReference>
<comment type="subcellular location">
    <subcellularLocation>
        <location evidence="1">Cell inner membrane</location>
        <topology evidence="1">Peripheral membrane protein</topology>
    </subcellularLocation>
</comment>
<keyword evidence="5" id="KW-0547">Nucleotide-binding</keyword>
<dbReference type="SUPFAM" id="SSF52540">
    <property type="entry name" value="P-loop containing nucleoside triphosphate hydrolases"/>
    <property type="match status" value="1"/>
</dbReference>
<dbReference type="GO" id="GO:0016887">
    <property type="term" value="F:ATP hydrolysis activity"/>
    <property type="evidence" value="ECO:0007669"/>
    <property type="project" value="InterPro"/>
</dbReference>
<dbReference type="InterPro" id="IPR027417">
    <property type="entry name" value="P-loop_NTPase"/>
</dbReference>
<dbReference type="PROSITE" id="PS50893">
    <property type="entry name" value="ABC_TRANSPORTER_2"/>
    <property type="match status" value="1"/>
</dbReference>
<keyword evidence="7" id="KW-0472">Membrane</keyword>
<evidence type="ECO:0000256" key="2">
    <source>
        <dbReference type="ARBA" id="ARBA00005417"/>
    </source>
</evidence>
<evidence type="ECO:0000313" key="10">
    <source>
        <dbReference type="Proteomes" id="UP000266305"/>
    </source>
</evidence>
<dbReference type="SMART" id="SM00382">
    <property type="entry name" value="AAA"/>
    <property type="match status" value="1"/>
</dbReference>
<dbReference type="GO" id="GO:0055085">
    <property type="term" value="P:transmembrane transport"/>
    <property type="evidence" value="ECO:0007669"/>
    <property type="project" value="UniProtKB-ARBA"/>
</dbReference>
<evidence type="ECO:0000256" key="6">
    <source>
        <dbReference type="ARBA" id="ARBA00022840"/>
    </source>
</evidence>
<evidence type="ECO:0000256" key="1">
    <source>
        <dbReference type="ARBA" id="ARBA00004417"/>
    </source>
</evidence>
<keyword evidence="3" id="KW-0813">Transport</keyword>
<accession>A0AAX1UKR8</accession>
<dbReference type="Pfam" id="PF00005">
    <property type="entry name" value="ABC_tran"/>
    <property type="match status" value="1"/>
</dbReference>
<dbReference type="PROSITE" id="PS00211">
    <property type="entry name" value="ABC_TRANSPORTER_1"/>
    <property type="match status" value="1"/>
</dbReference>
<dbReference type="InterPro" id="IPR050388">
    <property type="entry name" value="ABC_Ni/Peptide_Import"/>
</dbReference>
<dbReference type="GO" id="GO:0005524">
    <property type="term" value="F:ATP binding"/>
    <property type="evidence" value="ECO:0007669"/>
    <property type="project" value="UniProtKB-KW"/>
</dbReference>
<comment type="caution">
    <text evidence="9">The sequence shown here is derived from an EMBL/GenBank/DDBJ whole genome shotgun (WGS) entry which is preliminary data.</text>
</comment>
<dbReference type="Pfam" id="PF08352">
    <property type="entry name" value="oligo_HPY"/>
    <property type="match status" value="1"/>
</dbReference>
<dbReference type="FunFam" id="3.40.50.300:FF:000016">
    <property type="entry name" value="Oligopeptide ABC transporter ATP-binding component"/>
    <property type="match status" value="1"/>
</dbReference>
<evidence type="ECO:0000259" key="8">
    <source>
        <dbReference type="PROSITE" id="PS50893"/>
    </source>
</evidence>
<sequence length="338" mass="36049">MTQHPPSLASPVAGPAPLLEVADLSVRIGGVPIIDKVSMTLREGEVVGLVGESGSGKSVSSLAIMRLLPKEAEITASRLRLLGEDLLQASERRYEQLRGSAIAMIFQEPMTALNPVLTVGEQIIETVIRHEGVGRRVARARAIDALGRVGIPAAAQRVDDYPHQMSGGMRQRAMIAVALACQPRVLIADEPTTALDVTIQAQILELLQDLQEEYRMGTVMITHDLGVVSSFADRVMIMYSGRVIEEAPAGAAFDAPRHPYTRGLLASIPSSEVDTDRLYAIPGTVPPAFDPPPGCRFEPRCAHAAAGCRLAQPALLACGPDHRAACLRLDEITPAGAP</sequence>
<evidence type="ECO:0000256" key="4">
    <source>
        <dbReference type="ARBA" id="ARBA00022475"/>
    </source>
</evidence>
<organism evidence="9 10">
    <name type="scientific">Cereibacter sphaeroides</name>
    <name type="common">Rhodobacter sphaeroides</name>
    <dbReference type="NCBI Taxonomy" id="1063"/>
    <lineage>
        <taxon>Bacteria</taxon>
        <taxon>Pseudomonadati</taxon>
        <taxon>Pseudomonadota</taxon>
        <taxon>Alphaproteobacteria</taxon>
        <taxon>Rhodobacterales</taxon>
        <taxon>Paracoccaceae</taxon>
        <taxon>Cereibacter</taxon>
    </lineage>
</organism>
<proteinExistence type="inferred from homology"/>
<dbReference type="GO" id="GO:0015833">
    <property type="term" value="P:peptide transport"/>
    <property type="evidence" value="ECO:0007669"/>
    <property type="project" value="InterPro"/>
</dbReference>
<protein>
    <submittedName>
        <fullName evidence="9">ABC transporter ATP-binding protein</fullName>
    </submittedName>
</protein>
<reference evidence="9 10" key="1">
    <citation type="submission" date="2018-08" db="EMBL/GenBank/DDBJ databases">
        <title>Draft genome sequence of Rhodobacter sphaeroides FY.</title>
        <authorList>
            <person name="Rayyan A."/>
            <person name="Meyer T.E."/>
            <person name="Kyndt J.A."/>
        </authorList>
    </citation>
    <scope>NUCLEOTIDE SEQUENCE [LARGE SCALE GENOMIC DNA]</scope>
    <source>
        <strain evidence="9 10">FY</strain>
    </source>
</reference>
<name>A0AAX1UKR8_CERSP</name>